<dbReference type="Gene3D" id="3.30.70.270">
    <property type="match status" value="1"/>
</dbReference>
<feature type="non-terminal residue" evidence="1">
    <location>
        <position position="274"/>
    </location>
</feature>
<name>A0A7J6RBJ3_PEROL</name>
<dbReference type="InterPro" id="IPR043502">
    <property type="entry name" value="DNA/RNA_pol_sf"/>
</dbReference>
<reference evidence="1 2" key="1">
    <citation type="submission" date="2020-04" db="EMBL/GenBank/DDBJ databases">
        <title>Perkinsus olseni comparative genomics.</title>
        <authorList>
            <person name="Bogema D.R."/>
        </authorList>
    </citation>
    <scope>NUCLEOTIDE SEQUENCE [LARGE SCALE GENOMIC DNA]</scope>
    <source>
        <strain evidence="1 2">ATCC PRA-207</strain>
    </source>
</reference>
<dbReference type="InterPro" id="IPR043128">
    <property type="entry name" value="Rev_trsase/Diguanyl_cyclase"/>
</dbReference>
<comment type="caution">
    <text evidence="1">The sequence shown here is derived from an EMBL/GenBank/DDBJ whole genome shotgun (WGS) entry which is preliminary data.</text>
</comment>
<evidence type="ECO:0000313" key="2">
    <source>
        <dbReference type="Proteomes" id="UP000553632"/>
    </source>
</evidence>
<dbReference type="AlphaFoldDB" id="A0A7J6RBJ3"/>
<accession>A0A7J6RBJ3</accession>
<evidence type="ECO:0000313" key="1">
    <source>
        <dbReference type="EMBL" id="KAF4717010.1"/>
    </source>
</evidence>
<protein>
    <submittedName>
        <fullName evidence="1">Uncharacterized protein</fullName>
    </submittedName>
</protein>
<dbReference type="Gene3D" id="3.10.10.10">
    <property type="entry name" value="HIV Type 1 Reverse Transcriptase, subunit A, domain 1"/>
    <property type="match status" value="1"/>
</dbReference>
<keyword evidence="2" id="KW-1185">Reference proteome</keyword>
<proteinExistence type="predicted"/>
<dbReference type="SUPFAM" id="SSF56672">
    <property type="entry name" value="DNA/RNA polymerases"/>
    <property type="match status" value="1"/>
</dbReference>
<feature type="non-terminal residue" evidence="1">
    <location>
        <position position="1"/>
    </location>
</feature>
<dbReference type="Proteomes" id="UP000553632">
    <property type="component" value="Unassembled WGS sequence"/>
</dbReference>
<gene>
    <name evidence="1" type="ORF">FOZ63_015968</name>
</gene>
<sequence>LEHPLGTFRGLIVDHKDSDEAGTSYRALHDFNWTTRPAPSEGNKTAAERQARKLFNTLTKKGAQKAYMEVIHQYQALGHIEKIPSEQVSHFHYTPHFPVEKHDSNRSTRIRPVYDWRRCNPLQQLPPPQDTSMWPSLAVTRLYPWVAWSDLKNAYLFDRTPVATRRAHGFMVYERNAKGPATLQHYHFMGLPMGSSSSAAALQTTTGILMELSNELSVARVANTNTATPIWNTLVNNIASEEEIQGLPVERLHGPSSAAKALAEVLRRLDKNAR</sequence>
<dbReference type="EMBL" id="JABANO010027336">
    <property type="protein sequence ID" value="KAF4717010.1"/>
    <property type="molecule type" value="Genomic_DNA"/>
</dbReference>
<organism evidence="1 2">
    <name type="scientific">Perkinsus olseni</name>
    <name type="common">Perkinsus atlanticus</name>
    <dbReference type="NCBI Taxonomy" id="32597"/>
    <lineage>
        <taxon>Eukaryota</taxon>
        <taxon>Sar</taxon>
        <taxon>Alveolata</taxon>
        <taxon>Perkinsozoa</taxon>
        <taxon>Perkinsea</taxon>
        <taxon>Perkinsida</taxon>
        <taxon>Perkinsidae</taxon>
        <taxon>Perkinsus</taxon>
    </lineage>
</organism>